<keyword evidence="1" id="KW-0812">Transmembrane</keyword>
<proteinExistence type="predicted"/>
<dbReference type="EMBL" id="BDGX01000045">
    <property type="protein sequence ID" value="GAV55319.1"/>
    <property type="molecule type" value="Genomic_DNA"/>
</dbReference>
<evidence type="ECO:0000256" key="1">
    <source>
        <dbReference type="SAM" id="Phobius"/>
    </source>
</evidence>
<protein>
    <submittedName>
        <fullName evidence="2">Uncharacterized protein</fullName>
    </submittedName>
</protein>
<dbReference type="Proteomes" id="UP000187013">
    <property type="component" value="Unassembled WGS sequence"/>
</dbReference>
<feature type="transmembrane region" description="Helical" evidence="1">
    <location>
        <begin position="7"/>
        <end position="29"/>
    </location>
</feature>
<keyword evidence="1" id="KW-0472">Membrane</keyword>
<keyword evidence="1" id="KW-1133">Transmembrane helix</keyword>
<dbReference type="AlphaFoldDB" id="A0A1Q3AHW3"/>
<feature type="transmembrane region" description="Helical" evidence="1">
    <location>
        <begin position="35"/>
        <end position="57"/>
    </location>
</feature>
<gene>
    <name evidence="2" type="ORF">ZYGR_0AS06430</name>
</gene>
<evidence type="ECO:0000313" key="3">
    <source>
        <dbReference type="Proteomes" id="UP000187013"/>
    </source>
</evidence>
<name>A0A1Q3AHW3_ZYGRO</name>
<organism evidence="2 3">
    <name type="scientific">Zygosaccharomyces rouxii</name>
    <dbReference type="NCBI Taxonomy" id="4956"/>
    <lineage>
        <taxon>Eukaryota</taxon>
        <taxon>Fungi</taxon>
        <taxon>Dikarya</taxon>
        <taxon>Ascomycota</taxon>
        <taxon>Saccharomycotina</taxon>
        <taxon>Saccharomycetes</taxon>
        <taxon>Saccharomycetales</taxon>
        <taxon>Saccharomycetaceae</taxon>
        <taxon>Zygosaccharomyces</taxon>
    </lineage>
</organism>
<accession>A0A1Q3AHW3</accession>
<reference evidence="2 3" key="1">
    <citation type="submission" date="2016-08" db="EMBL/GenBank/DDBJ databases">
        <title>Draft genome sequence of allopolyploid Zygosaccharomyces rouxii.</title>
        <authorList>
            <person name="Watanabe J."/>
            <person name="Uehara K."/>
            <person name="Mogi Y."/>
            <person name="Tsukioka Y."/>
        </authorList>
    </citation>
    <scope>NUCLEOTIDE SEQUENCE [LARGE SCALE GENOMIC DNA]</scope>
    <source>
        <strain evidence="2 3">NBRC 110957</strain>
    </source>
</reference>
<dbReference type="OrthoDB" id="4036917at2759"/>
<evidence type="ECO:0000313" key="2">
    <source>
        <dbReference type="EMBL" id="GAV55319.1"/>
    </source>
</evidence>
<sequence>MQQKALGYCILGFTYGTVAVSILSFLYVKDYEEKVYYWCWILLCPVMIWIWVVRAWSAFEMFRNIKR</sequence>
<comment type="caution">
    <text evidence="2">The sequence shown here is derived from an EMBL/GenBank/DDBJ whole genome shotgun (WGS) entry which is preliminary data.</text>
</comment>